<dbReference type="PROSITE" id="PS51173">
    <property type="entry name" value="CBM2"/>
    <property type="match status" value="1"/>
</dbReference>
<evidence type="ECO:0000313" key="8">
    <source>
        <dbReference type="Proteomes" id="UP001596512"/>
    </source>
</evidence>
<dbReference type="InterPro" id="IPR001919">
    <property type="entry name" value="CBD2"/>
</dbReference>
<keyword evidence="5" id="KW-0732">Signal</keyword>
<dbReference type="Gene3D" id="2.60.40.290">
    <property type="match status" value="1"/>
</dbReference>
<dbReference type="PROSITE" id="PS00561">
    <property type="entry name" value="CBM2_A"/>
    <property type="match status" value="1"/>
</dbReference>
<dbReference type="Pfam" id="PF00553">
    <property type="entry name" value="CBM_2"/>
    <property type="match status" value="1"/>
</dbReference>
<dbReference type="SMART" id="SM00637">
    <property type="entry name" value="CBD_II"/>
    <property type="match status" value="1"/>
</dbReference>
<evidence type="ECO:0000256" key="1">
    <source>
        <dbReference type="ARBA" id="ARBA00022801"/>
    </source>
</evidence>
<reference evidence="8" key="1">
    <citation type="journal article" date="2019" name="Int. J. Syst. Evol. Microbiol.">
        <title>The Global Catalogue of Microorganisms (GCM) 10K type strain sequencing project: providing services to taxonomists for standard genome sequencing and annotation.</title>
        <authorList>
            <consortium name="The Broad Institute Genomics Platform"/>
            <consortium name="The Broad Institute Genome Sequencing Center for Infectious Disease"/>
            <person name="Wu L."/>
            <person name="Ma J."/>
        </authorList>
    </citation>
    <scope>NUCLEOTIDE SEQUENCE [LARGE SCALE GENOMIC DNA]</scope>
    <source>
        <strain evidence="8">JCM 17695</strain>
    </source>
</reference>
<keyword evidence="3" id="KW-0119">Carbohydrate metabolism</keyword>
<keyword evidence="1" id="KW-0378">Hydrolase</keyword>
<keyword evidence="8" id="KW-1185">Reference proteome</keyword>
<evidence type="ECO:0000256" key="3">
    <source>
        <dbReference type="ARBA" id="ARBA00023326"/>
    </source>
</evidence>
<organism evidence="7 8">
    <name type="scientific">Actinokineospora soli</name>
    <dbReference type="NCBI Taxonomy" id="1048753"/>
    <lineage>
        <taxon>Bacteria</taxon>
        <taxon>Bacillati</taxon>
        <taxon>Actinomycetota</taxon>
        <taxon>Actinomycetes</taxon>
        <taxon>Pseudonocardiales</taxon>
        <taxon>Pseudonocardiaceae</taxon>
        <taxon>Actinokineospora</taxon>
    </lineage>
</organism>
<dbReference type="InterPro" id="IPR012291">
    <property type="entry name" value="CBM2_carb-bd_dom_sf"/>
</dbReference>
<gene>
    <name evidence="7" type="ORF">ACFQV2_23045</name>
</gene>
<evidence type="ECO:0000256" key="2">
    <source>
        <dbReference type="ARBA" id="ARBA00023295"/>
    </source>
</evidence>
<dbReference type="SUPFAM" id="SSF49384">
    <property type="entry name" value="Carbohydrate-binding domain"/>
    <property type="match status" value="1"/>
</dbReference>
<proteinExistence type="predicted"/>
<feature type="chain" id="PRO_5046832851" evidence="5">
    <location>
        <begin position="38"/>
        <end position="188"/>
    </location>
</feature>
<comment type="caution">
    <text evidence="7">The sequence shown here is derived from an EMBL/GenBank/DDBJ whole genome shotgun (WGS) entry which is preliminary data.</text>
</comment>
<dbReference type="InterPro" id="IPR008965">
    <property type="entry name" value="CBM2/CBM3_carb-bd_dom_sf"/>
</dbReference>
<sequence>MRSVLSRRARPGPLGVALAATTLAAGALVPLAGTAHAAVACSVTYTTNQWPGGFTANVTLRNEGDALAGWRLTWTFLDGQRIQQSWSSRYSQSGSAVTITNEAWNGNVASGASVAFGFNASWSGQNRPPTDFAVNGTPAPGPTGRRRCRSPRPPTAPATPSARRSPSRRRRPTRTAPSTGSSSTTAPR</sequence>
<name>A0ABW2TSR3_9PSEU</name>
<evidence type="ECO:0000259" key="6">
    <source>
        <dbReference type="PROSITE" id="PS51173"/>
    </source>
</evidence>
<accession>A0ABW2TSR3</accession>
<feature type="domain" description="CBM2" evidence="6">
    <location>
        <begin position="34"/>
        <end position="142"/>
    </location>
</feature>
<evidence type="ECO:0000313" key="7">
    <source>
        <dbReference type="EMBL" id="MFC7615932.1"/>
    </source>
</evidence>
<protein>
    <submittedName>
        <fullName evidence="7">Cellulose binding domain-containing protein</fullName>
    </submittedName>
</protein>
<dbReference type="Proteomes" id="UP001596512">
    <property type="component" value="Unassembled WGS sequence"/>
</dbReference>
<feature type="region of interest" description="Disordered" evidence="4">
    <location>
        <begin position="125"/>
        <end position="188"/>
    </location>
</feature>
<dbReference type="EMBL" id="JBHTEY010000004">
    <property type="protein sequence ID" value="MFC7615932.1"/>
    <property type="molecule type" value="Genomic_DNA"/>
</dbReference>
<keyword evidence="3" id="KW-0624">Polysaccharide degradation</keyword>
<dbReference type="InterPro" id="IPR018366">
    <property type="entry name" value="CBM2_CS"/>
</dbReference>
<feature type="compositionally biased region" description="Low complexity" evidence="4">
    <location>
        <begin position="174"/>
        <end position="188"/>
    </location>
</feature>
<evidence type="ECO:0000256" key="4">
    <source>
        <dbReference type="SAM" id="MobiDB-lite"/>
    </source>
</evidence>
<evidence type="ECO:0000256" key="5">
    <source>
        <dbReference type="SAM" id="SignalP"/>
    </source>
</evidence>
<keyword evidence="2" id="KW-0326">Glycosidase</keyword>
<feature type="signal peptide" evidence="5">
    <location>
        <begin position="1"/>
        <end position="37"/>
    </location>
</feature>